<reference evidence="2 3" key="1">
    <citation type="submission" date="2020-01" db="EMBL/GenBank/DDBJ databases">
        <authorList>
            <person name="Chen S."/>
        </authorList>
    </citation>
    <scope>NUCLEOTIDE SEQUENCE [LARGE SCALE GENOMIC DNA]</scope>
    <source>
        <strain evidence="2 3">GS-10</strain>
    </source>
</reference>
<sequence>MTQQQPILAAEILNYDLGLNAPVVARFALVFAVTVTKWNMRHRTRKALADMPDSLLRDIGMTRDEAYTEARRPFWRA</sequence>
<evidence type="ECO:0000259" key="1">
    <source>
        <dbReference type="Pfam" id="PF06568"/>
    </source>
</evidence>
<dbReference type="EMBL" id="WWEN01000001">
    <property type="protein sequence ID" value="MYM53857.1"/>
    <property type="molecule type" value="Genomic_DNA"/>
</dbReference>
<name>A0A6L8LCR7_9RHOB</name>
<comment type="caution">
    <text evidence="2">The sequence shown here is derived from an EMBL/GenBank/DDBJ whole genome shotgun (WGS) entry which is preliminary data.</text>
</comment>
<dbReference type="RefSeq" id="WP_160971569.1">
    <property type="nucleotide sequence ID" value="NZ_WWEN01000001.1"/>
</dbReference>
<evidence type="ECO:0000313" key="3">
    <source>
        <dbReference type="Proteomes" id="UP000479043"/>
    </source>
</evidence>
<organism evidence="2 3">
    <name type="scientific">Thalassovita mangrovi</name>
    <dbReference type="NCBI Taxonomy" id="2692236"/>
    <lineage>
        <taxon>Bacteria</taxon>
        <taxon>Pseudomonadati</taxon>
        <taxon>Pseudomonadota</taxon>
        <taxon>Alphaproteobacteria</taxon>
        <taxon>Rhodobacterales</taxon>
        <taxon>Roseobacteraceae</taxon>
        <taxon>Thalassovita</taxon>
    </lineage>
</organism>
<dbReference type="AlphaFoldDB" id="A0A6L8LCR7"/>
<dbReference type="Pfam" id="PF06568">
    <property type="entry name" value="YjiS-like"/>
    <property type="match status" value="1"/>
</dbReference>
<dbReference type="Proteomes" id="UP000479043">
    <property type="component" value="Unassembled WGS sequence"/>
</dbReference>
<proteinExistence type="predicted"/>
<dbReference type="InterPro" id="IPR009506">
    <property type="entry name" value="YjiS-like"/>
</dbReference>
<protein>
    <submittedName>
        <fullName evidence="2">DUF1127 domain-containing protein</fullName>
    </submittedName>
</protein>
<gene>
    <name evidence="2" type="ORF">GR167_00965</name>
</gene>
<evidence type="ECO:0000313" key="2">
    <source>
        <dbReference type="EMBL" id="MYM53857.1"/>
    </source>
</evidence>
<keyword evidence="3" id="KW-1185">Reference proteome</keyword>
<feature type="domain" description="YjiS-like" evidence="1">
    <location>
        <begin position="34"/>
        <end position="67"/>
    </location>
</feature>
<accession>A0A6L8LCR7</accession>